<dbReference type="GO" id="GO:0046872">
    <property type="term" value="F:metal ion binding"/>
    <property type="evidence" value="ECO:0007669"/>
    <property type="project" value="UniProtKB-KW"/>
</dbReference>
<evidence type="ECO:0000256" key="2">
    <source>
        <dbReference type="ARBA" id="ARBA00022679"/>
    </source>
</evidence>
<keyword evidence="1" id="KW-0328">Glycosyltransferase</keyword>
<dbReference type="PANTHER" id="PTHR13778">
    <property type="entry name" value="GLYCOSYLTRANSFERASE 8 DOMAIN-CONTAINING PROTEIN"/>
    <property type="match status" value="1"/>
</dbReference>
<evidence type="ECO:0000313" key="5">
    <source>
        <dbReference type="Proteomes" id="UP000679284"/>
    </source>
</evidence>
<dbReference type="Proteomes" id="UP000679284">
    <property type="component" value="Chromosome"/>
</dbReference>
<dbReference type="RefSeq" id="WP_211784460.1">
    <property type="nucleotide sequence ID" value="NZ_CP047289.1"/>
</dbReference>
<evidence type="ECO:0000256" key="3">
    <source>
        <dbReference type="ARBA" id="ARBA00022723"/>
    </source>
</evidence>
<dbReference type="InterPro" id="IPR002495">
    <property type="entry name" value="Glyco_trans_8"/>
</dbReference>
<dbReference type="KEGG" id="fap:GR316_02345"/>
<dbReference type="PANTHER" id="PTHR13778:SF47">
    <property type="entry name" value="LIPOPOLYSACCHARIDE 1,3-GALACTOSYLTRANSFERASE"/>
    <property type="match status" value="1"/>
</dbReference>
<dbReference type="Gene3D" id="3.90.550.10">
    <property type="entry name" value="Spore Coat Polysaccharide Biosynthesis Protein SpsA, Chain A"/>
    <property type="match status" value="1"/>
</dbReference>
<keyword evidence="5" id="KW-1185">Reference proteome</keyword>
<dbReference type="GO" id="GO:0016757">
    <property type="term" value="F:glycosyltransferase activity"/>
    <property type="evidence" value="ECO:0007669"/>
    <property type="project" value="UniProtKB-KW"/>
</dbReference>
<dbReference type="Pfam" id="PF01501">
    <property type="entry name" value="Glyco_transf_8"/>
    <property type="match status" value="1"/>
</dbReference>
<keyword evidence="3" id="KW-0479">Metal-binding</keyword>
<protein>
    <recommendedName>
        <fullName evidence="6">Lipopolysaccharide biosynthesis glycosyltransferase</fullName>
    </recommendedName>
</protein>
<organism evidence="4 5">
    <name type="scientific">Falsirhodobacter algicola</name>
    <dbReference type="NCBI Taxonomy" id="2692330"/>
    <lineage>
        <taxon>Bacteria</taxon>
        <taxon>Pseudomonadati</taxon>
        <taxon>Pseudomonadota</taxon>
        <taxon>Alphaproteobacteria</taxon>
        <taxon>Rhodobacterales</taxon>
        <taxon>Paracoccaceae</taxon>
        <taxon>Falsirhodobacter</taxon>
    </lineage>
</organism>
<name>A0A8J8MRJ8_9RHOB</name>
<dbReference type="CDD" id="cd04194">
    <property type="entry name" value="GT8_A4GalT_like"/>
    <property type="match status" value="1"/>
</dbReference>
<evidence type="ECO:0000313" key="4">
    <source>
        <dbReference type="EMBL" id="QUS35214.1"/>
    </source>
</evidence>
<evidence type="ECO:0000256" key="1">
    <source>
        <dbReference type="ARBA" id="ARBA00022676"/>
    </source>
</evidence>
<dbReference type="SUPFAM" id="SSF53448">
    <property type="entry name" value="Nucleotide-diphospho-sugar transferases"/>
    <property type="match status" value="1"/>
</dbReference>
<keyword evidence="2" id="KW-0808">Transferase</keyword>
<dbReference type="AlphaFoldDB" id="A0A8J8MRJ8"/>
<proteinExistence type="predicted"/>
<gene>
    <name evidence="4" type="ORF">GR316_02345</name>
</gene>
<accession>A0A8J8MRJ8</accession>
<dbReference type="InterPro" id="IPR029044">
    <property type="entry name" value="Nucleotide-diphossugar_trans"/>
</dbReference>
<evidence type="ECO:0008006" key="6">
    <source>
        <dbReference type="Google" id="ProtNLM"/>
    </source>
</evidence>
<sequence>MMTQKNTRIAYGLNMGLIGPTALSLWSAIRSTPSLGHVEILDVELTEAARDILRRIAGPAGVAITFHAMQDSDFDAARHKGRHVPKAALARLFLPRLVEDRVLYIDGDTLVRRDLAEAFTADLEGKPLGAVRDFGCLQGLDRVRRGKSWSHREVTEQLVAPFPVEDYFNSGVLLMDCAAIRNEGTLAQDMITFDRAQEYRTVDQDFLNELFKGRVKHLNPAWNASWGRTAQQRTWIGLHGHDGPETQREADGIYHFHGPLKPWRKLPSNRWRRSIPAVARYKLALRSFRKAFPDVPFD</sequence>
<reference evidence="4" key="1">
    <citation type="submission" date="2020-01" db="EMBL/GenBank/DDBJ databases">
        <authorList>
            <person name="Yang Y."/>
            <person name="Kwon Y.M."/>
        </authorList>
    </citation>
    <scope>NUCLEOTIDE SEQUENCE</scope>
    <source>
        <strain evidence="4">PG104</strain>
    </source>
</reference>
<dbReference type="InterPro" id="IPR050748">
    <property type="entry name" value="Glycosyltrans_8_dom-fam"/>
</dbReference>
<dbReference type="EMBL" id="CP047289">
    <property type="protein sequence ID" value="QUS35214.1"/>
    <property type="molecule type" value="Genomic_DNA"/>
</dbReference>